<dbReference type="Proteomes" id="UP000184310">
    <property type="component" value="Unassembled WGS sequence"/>
</dbReference>
<protein>
    <submittedName>
        <fullName evidence="1">Uncharacterized protein</fullName>
    </submittedName>
</protein>
<organism evidence="1 2">
    <name type="scientific">Clostridium cavendishii DSM 21758</name>
    <dbReference type="NCBI Taxonomy" id="1121302"/>
    <lineage>
        <taxon>Bacteria</taxon>
        <taxon>Bacillati</taxon>
        <taxon>Bacillota</taxon>
        <taxon>Clostridia</taxon>
        <taxon>Eubacteriales</taxon>
        <taxon>Clostridiaceae</taxon>
        <taxon>Clostridium</taxon>
    </lineage>
</organism>
<evidence type="ECO:0000313" key="1">
    <source>
        <dbReference type="EMBL" id="SHK89047.1"/>
    </source>
</evidence>
<accession>A0A1M6W5N1</accession>
<evidence type="ECO:0000313" key="2">
    <source>
        <dbReference type="Proteomes" id="UP000184310"/>
    </source>
</evidence>
<name>A0A1M6W5N1_9CLOT</name>
<dbReference type="AlphaFoldDB" id="A0A1M6W5N1"/>
<proteinExistence type="predicted"/>
<dbReference type="EMBL" id="FQZB01000054">
    <property type="protein sequence ID" value="SHK89047.1"/>
    <property type="molecule type" value="Genomic_DNA"/>
</dbReference>
<gene>
    <name evidence="1" type="ORF">SAMN02745163_04613</name>
</gene>
<keyword evidence="2" id="KW-1185">Reference proteome</keyword>
<sequence>MNEGRQASKNFDPKAYAERYSDLKNEYGTNYKLYFNHYLISGLKEGRNGRP</sequence>
<reference evidence="1 2" key="1">
    <citation type="submission" date="2016-11" db="EMBL/GenBank/DDBJ databases">
        <authorList>
            <person name="Jaros S."/>
            <person name="Januszkiewicz K."/>
            <person name="Wedrychowicz H."/>
        </authorList>
    </citation>
    <scope>NUCLEOTIDE SEQUENCE [LARGE SCALE GENOMIC DNA]</scope>
    <source>
        <strain evidence="1 2">DSM 21758</strain>
    </source>
</reference>